<dbReference type="EMBL" id="CP046566">
    <property type="protein sequence ID" value="QGW26893.1"/>
    <property type="molecule type" value="Genomic_DNA"/>
</dbReference>
<accession>A0A6I6G637</accession>
<dbReference type="FunFam" id="2.170.130.10:FF:000008">
    <property type="entry name" value="SusC/RagA family TonB-linked outer membrane protein"/>
    <property type="match status" value="1"/>
</dbReference>
<dbReference type="GO" id="GO:0009279">
    <property type="term" value="C:cell outer membrane"/>
    <property type="evidence" value="ECO:0007669"/>
    <property type="project" value="UniProtKB-SubCell"/>
</dbReference>
<keyword evidence="7 8" id="KW-0998">Cell outer membrane</keyword>
<dbReference type="Gene3D" id="2.60.40.1120">
    <property type="entry name" value="Carboxypeptidase-like, regulatory domain"/>
    <property type="match status" value="1"/>
</dbReference>
<dbReference type="Gene3D" id="2.170.130.10">
    <property type="entry name" value="TonB-dependent receptor, plug domain"/>
    <property type="match status" value="1"/>
</dbReference>
<evidence type="ECO:0000313" key="13">
    <source>
        <dbReference type="Proteomes" id="UP000426027"/>
    </source>
</evidence>
<dbReference type="PROSITE" id="PS52016">
    <property type="entry name" value="TONB_DEPENDENT_REC_3"/>
    <property type="match status" value="1"/>
</dbReference>
<dbReference type="SUPFAM" id="SSF49464">
    <property type="entry name" value="Carboxypeptidase regulatory domain-like"/>
    <property type="match status" value="1"/>
</dbReference>
<reference evidence="12 13" key="1">
    <citation type="submission" date="2019-11" db="EMBL/GenBank/DDBJ databases">
        <authorList>
            <person name="Im W.T."/>
        </authorList>
    </citation>
    <scope>NUCLEOTIDE SEQUENCE [LARGE SCALE GENOMIC DNA]</scope>
    <source>
        <strain evidence="12 13">SB-02</strain>
    </source>
</reference>
<dbReference type="Gene3D" id="2.40.170.20">
    <property type="entry name" value="TonB-dependent receptor, beta-barrel domain"/>
    <property type="match status" value="1"/>
</dbReference>
<evidence type="ECO:0000256" key="4">
    <source>
        <dbReference type="ARBA" id="ARBA00022692"/>
    </source>
</evidence>
<evidence type="ECO:0000256" key="7">
    <source>
        <dbReference type="ARBA" id="ARBA00023237"/>
    </source>
</evidence>
<evidence type="ECO:0000256" key="8">
    <source>
        <dbReference type="PROSITE-ProRule" id="PRU01360"/>
    </source>
</evidence>
<evidence type="ECO:0000256" key="1">
    <source>
        <dbReference type="ARBA" id="ARBA00004571"/>
    </source>
</evidence>
<dbReference type="InterPro" id="IPR000531">
    <property type="entry name" value="Beta-barrel_TonB"/>
</dbReference>
<protein>
    <submittedName>
        <fullName evidence="12">SusC/RagA family TonB-linked outer membrane protein</fullName>
    </submittedName>
</protein>
<keyword evidence="3 8" id="KW-1134">Transmembrane beta strand</keyword>
<dbReference type="AlphaFoldDB" id="A0A6I6G637"/>
<dbReference type="NCBIfam" id="TIGR04056">
    <property type="entry name" value="OMP_RagA_SusC"/>
    <property type="match status" value="1"/>
</dbReference>
<dbReference type="InterPro" id="IPR036942">
    <property type="entry name" value="Beta-barrel_TonB_sf"/>
</dbReference>
<dbReference type="SUPFAM" id="SSF56935">
    <property type="entry name" value="Porins"/>
    <property type="match status" value="1"/>
</dbReference>
<evidence type="ECO:0000256" key="2">
    <source>
        <dbReference type="ARBA" id="ARBA00022448"/>
    </source>
</evidence>
<comment type="subcellular location">
    <subcellularLocation>
        <location evidence="1 8">Cell outer membrane</location>
        <topology evidence="1 8">Multi-pass membrane protein</topology>
    </subcellularLocation>
</comment>
<name>A0A6I6G637_9BACT</name>
<feature type="domain" description="TonB-dependent receptor-like beta-barrel" evidence="10">
    <location>
        <begin position="388"/>
        <end position="952"/>
    </location>
</feature>
<keyword evidence="13" id="KW-1185">Reference proteome</keyword>
<evidence type="ECO:0000256" key="6">
    <source>
        <dbReference type="ARBA" id="ARBA00023136"/>
    </source>
</evidence>
<dbReference type="InterPro" id="IPR039426">
    <property type="entry name" value="TonB-dep_rcpt-like"/>
</dbReference>
<dbReference type="Pfam" id="PF00593">
    <property type="entry name" value="TonB_dep_Rec_b-barrel"/>
    <property type="match status" value="1"/>
</dbReference>
<gene>
    <name evidence="12" type="ORF">GLV81_01180</name>
</gene>
<proteinExistence type="inferred from homology"/>
<dbReference type="KEGG" id="fls:GLV81_01180"/>
<dbReference type="Pfam" id="PF13715">
    <property type="entry name" value="CarbopepD_reg_2"/>
    <property type="match status" value="1"/>
</dbReference>
<dbReference type="InterPro" id="IPR012910">
    <property type="entry name" value="Plug_dom"/>
</dbReference>
<evidence type="ECO:0000259" key="11">
    <source>
        <dbReference type="Pfam" id="PF07715"/>
    </source>
</evidence>
<dbReference type="RefSeq" id="WP_157476094.1">
    <property type="nucleotide sequence ID" value="NZ_CP046566.1"/>
</dbReference>
<keyword evidence="6 8" id="KW-0472">Membrane</keyword>
<evidence type="ECO:0000313" key="12">
    <source>
        <dbReference type="EMBL" id="QGW26893.1"/>
    </source>
</evidence>
<feature type="domain" description="TonB-dependent receptor plug" evidence="11">
    <location>
        <begin position="118"/>
        <end position="233"/>
    </location>
</feature>
<dbReference type="Proteomes" id="UP000426027">
    <property type="component" value="Chromosome"/>
</dbReference>
<dbReference type="NCBIfam" id="TIGR04057">
    <property type="entry name" value="SusC_RagA_signa"/>
    <property type="match status" value="1"/>
</dbReference>
<evidence type="ECO:0000256" key="9">
    <source>
        <dbReference type="RuleBase" id="RU003357"/>
    </source>
</evidence>
<dbReference type="InterPro" id="IPR023996">
    <property type="entry name" value="TonB-dep_OMP_SusC/RagA"/>
</dbReference>
<comment type="similarity">
    <text evidence="8 9">Belongs to the TonB-dependent receptor family.</text>
</comment>
<dbReference type="InterPro" id="IPR023997">
    <property type="entry name" value="TonB-dep_OMP_SusC/RagA_CS"/>
</dbReference>
<dbReference type="InterPro" id="IPR008969">
    <property type="entry name" value="CarboxyPept-like_regulatory"/>
</dbReference>
<organism evidence="12 13">
    <name type="scientific">Phnomibacter ginsenosidimutans</name>
    <dbReference type="NCBI Taxonomy" id="2676868"/>
    <lineage>
        <taxon>Bacteria</taxon>
        <taxon>Pseudomonadati</taxon>
        <taxon>Bacteroidota</taxon>
        <taxon>Chitinophagia</taxon>
        <taxon>Chitinophagales</taxon>
        <taxon>Chitinophagaceae</taxon>
        <taxon>Phnomibacter</taxon>
    </lineage>
</organism>
<evidence type="ECO:0000259" key="10">
    <source>
        <dbReference type="Pfam" id="PF00593"/>
    </source>
</evidence>
<dbReference type="Pfam" id="PF07715">
    <property type="entry name" value="Plug"/>
    <property type="match status" value="1"/>
</dbReference>
<sequence>MTLRRLLKGMVIPVLLLIGFAAAAQETILVSGKVSDSKDGSPLIGVSVAVKGTANGTATDGNGNFSLRTTPGATLVFTYVGYLSKEMPATKEAMTVTLENVKTALNEVVVIGYGSARKKDLTGAVSTVSSKDFQKGNITTPEQMIAGKVAGVQITSNGGRPGAGSTIRIRGGSSLIASNDPLIVIDGVPLDNNGVAGAANPLSFINANDIESYTVLKDASAAAIYGSRANNGVIIITTKKGKGGKLKVNFSSVNSISTITKKLDLLNADQVRAIVAMQGNATQKRQVGTASTDWQDVIYQTGFGTDNNISMSGGIVGLPYRFSVGYLDQTGLLKTDHLQRTSAALALNPSFFDNHLKVDLNLKGSMQQTRFANEGAIGSAANYDPTQPVYSNSKRFGGYQEWVGVDGLPELNAGRNPLGMLYQTFDNQKPRRAIGNLQLDYKFHFLPELRANVNLGFDVAKNTGTYLVPDSAASQYRQKGSFSQNQQIRRNTIADFYLNYAKDFKSIKSRVDFTAGYSYNNFWTKNFFYRGLNANKDTIVGSTPPNFAYDIPENTLMSYWGRLLYNYDSRYFLTATLRRDGSSRFAKENRWGWFPSVGVAWSIANEAFLKNSKVVSDLKVRVGYGKTGQQDGIGNYDYQARYGLGGLSSAYQLGNEYVLTYGPFGYNGGLKWEELVSYNAALDFGFFDGRITGSVDFYKRESRDLLNSVPQATGTNFSPFVLANIGSLENRGVEMTLSSTIIKKKNFSWDVNMNATYNENKILNLTVVPDDPTYKGLPTGGSEGVNGFVQMHSVGYSRNTFYLYQQIYDSWGNPIEGLFEDRNRDGIINDNDRYLRHSAVASWLFGFSTNVNWKKWTAGTVLRASLGNYVFNGTFANRGRLNQVLGNYVLGNASTNYITTAFRGGNDIAMMSDYYVQNASFLRMDNLFVGYNFGKVMKNGTSLRVNAAVQNVFTVTKYKGTDPEHSGGIDNNLYPRPRIFSLSVNLDF</sequence>
<keyword evidence="4 8" id="KW-0812">Transmembrane</keyword>
<keyword evidence="2 8" id="KW-0813">Transport</keyword>
<evidence type="ECO:0000256" key="5">
    <source>
        <dbReference type="ARBA" id="ARBA00023077"/>
    </source>
</evidence>
<keyword evidence="5 9" id="KW-0798">TonB box</keyword>
<evidence type="ECO:0000256" key="3">
    <source>
        <dbReference type="ARBA" id="ARBA00022452"/>
    </source>
</evidence>
<dbReference type="InterPro" id="IPR037066">
    <property type="entry name" value="Plug_dom_sf"/>
</dbReference>